<dbReference type="Gene3D" id="3.30.420.40">
    <property type="match status" value="1"/>
</dbReference>
<dbReference type="FunFam" id="3.90.640.10:FF:000003">
    <property type="entry name" value="Molecular chaperone DnaK"/>
    <property type="match status" value="1"/>
</dbReference>
<reference evidence="4" key="1">
    <citation type="submission" date="2003-07" db="EMBL/GenBank/DDBJ databases">
        <title>Milnesium tardigradum hsp70 family member gene, partial cds.</title>
        <authorList>
            <person name="Schill R.O."/>
            <person name="Steinbrueck G."/>
            <person name="Koehler H.-R."/>
        </authorList>
    </citation>
    <scope>NUCLEOTIDE SEQUENCE</scope>
</reference>
<dbReference type="GO" id="GO:0005524">
    <property type="term" value="F:ATP binding"/>
    <property type="evidence" value="ECO:0007669"/>
    <property type="project" value="UniProtKB-KW"/>
</dbReference>
<keyword evidence="3" id="KW-0067">ATP-binding</keyword>
<dbReference type="Pfam" id="PF00012">
    <property type="entry name" value="HSP70"/>
    <property type="match status" value="1"/>
</dbReference>
<sequence>MDKQGDRKIAVYDLGGGTFDLDKTDTEKTILVYDLGGGTFDVSILTMEDGIFEVKAVNGDSHLGGEDFDNNVVSFLISEIKREHDVDLSKDKRAIGKLRAAAENAKKALSVAFSTEINVDSLFQKDGQYVPFKKNLSRAKFEQLNMELRMTLTRFFLLVVLLVFQRCLKRLLFQSQKCWRMLNLNKQLLEEYFNGKKPNQSVT</sequence>
<feature type="non-terminal residue" evidence="4">
    <location>
        <position position="203"/>
    </location>
</feature>
<evidence type="ECO:0000313" key="4">
    <source>
        <dbReference type="EMBL" id="CAE18449.1"/>
    </source>
</evidence>
<organism evidence="4">
    <name type="scientific">Milnesium tardigradum</name>
    <name type="common">Water bear</name>
    <name type="synonym">Tardigrade</name>
    <dbReference type="NCBI Taxonomy" id="46460"/>
    <lineage>
        <taxon>Eukaryota</taxon>
        <taxon>Metazoa</taxon>
        <taxon>Ecdysozoa</taxon>
        <taxon>Tardigrada</taxon>
        <taxon>Eutardigrada</taxon>
        <taxon>Apochela</taxon>
        <taxon>Milnesiidae</taxon>
        <taxon>Milnesium</taxon>
    </lineage>
</organism>
<evidence type="ECO:0000256" key="1">
    <source>
        <dbReference type="ARBA" id="ARBA00007381"/>
    </source>
</evidence>
<accession>Q7YUE0</accession>
<name>Q7YUE0_MILTA</name>
<dbReference type="Gene3D" id="3.90.640.10">
    <property type="entry name" value="Actin, Chain A, domain 4"/>
    <property type="match status" value="1"/>
</dbReference>
<dbReference type="InterPro" id="IPR043129">
    <property type="entry name" value="ATPase_NBD"/>
</dbReference>
<dbReference type="PANTHER" id="PTHR19375">
    <property type="entry name" value="HEAT SHOCK PROTEIN 70KDA"/>
    <property type="match status" value="1"/>
</dbReference>
<evidence type="ECO:0000256" key="2">
    <source>
        <dbReference type="ARBA" id="ARBA00022741"/>
    </source>
</evidence>
<dbReference type="FunFam" id="3.30.420.40:FF:000020">
    <property type="entry name" value="Chaperone protein HscA homolog"/>
    <property type="match status" value="1"/>
</dbReference>
<dbReference type="EMBL" id="AJ579531">
    <property type="protein sequence ID" value="CAE18449.1"/>
    <property type="molecule type" value="Genomic_DNA"/>
</dbReference>
<proteinExistence type="inferred from homology"/>
<evidence type="ECO:0000256" key="3">
    <source>
        <dbReference type="ARBA" id="ARBA00022840"/>
    </source>
</evidence>
<dbReference type="InterPro" id="IPR013126">
    <property type="entry name" value="Hsp_70_fam"/>
</dbReference>
<keyword evidence="2" id="KW-0547">Nucleotide-binding</keyword>
<feature type="non-terminal residue" evidence="4">
    <location>
        <position position="1"/>
    </location>
</feature>
<dbReference type="PROSITE" id="PS00329">
    <property type="entry name" value="HSP70_2"/>
    <property type="match status" value="1"/>
</dbReference>
<comment type="similarity">
    <text evidence="1">Belongs to the heat shock protein 70 family.</text>
</comment>
<dbReference type="SUPFAM" id="SSF53067">
    <property type="entry name" value="Actin-like ATPase domain"/>
    <property type="match status" value="1"/>
</dbReference>
<dbReference type="InterPro" id="IPR018181">
    <property type="entry name" value="Heat_shock_70_CS"/>
</dbReference>
<dbReference type="GO" id="GO:0140662">
    <property type="term" value="F:ATP-dependent protein folding chaperone"/>
    <property type="evidence" value="ECO:0007669"/>
    <property type="project" value="InterPro"/>
</dbReference>
<protein>
    <submittedName>
        <fullName evidence="4">Hsp70 protein</fullName>
    </submittedName>
</protein>
<dbReference type="AlphaFoldDB" id="Q7YUE0"/>